<dbReference type="HOGENOM" id="CLU_264487_0_0_1"/>
<organism evidence="3 4">
    <name type="scientific">Tetrahymena thermophila (strain SB210)</name>
    <dbReference type="NCBI Taxonomy" id="312017"/>
    <lineage>
        <taxon>Eukaryota</taxon>
        <taxon>Sar</taxon>
        <taxon>Alveolata</taxon>
        <taxon>Ciliophora</taxon>
        <taxon>Intramacronucleata</taxon>
        <taxon>Oligohymenophorea</taxon>
        <taxon>Hymenostomatida</taxon>
        <taxon>Tetrahymenina</taxon>
        <taxon>Tetrahymenidae</taxon>
        <taxon>Tetrahymena</taxon>
    </lineage>
</organism>
<sequence>MIQEYCRNYSIIPQENNKISNNNSFTLNGCDNISRNKRTLSLNADIYPSQANYQIYSQQGQNAVQKQNFIQQQQVHNNLVQDSTFQSSLLQTNNQLKDQKNQINDCSPAQENKIRTKSQLDNEIEKLRMKLKSVKRNSEDNSNQIANNAFLKQNQFKENEIPKNQIQKIEIKVNSNSGSAQKTGKGSSSLPNAFYTGNTHLNTNNKKIFSEQVSDKILIDLKKQTAQKVEDFIENCYSSKNSKIPQQMQSNNNWSQNKESKYLKLGDITQQLMQNQNQLDASTSNSGNQSNSINNSNVNANARQSLNIHTSNMYALGNLNNSFNGQTSKNSGVRHSQGSLQINNIFQGAAGLNYVTPQNVNNNSFSHSQFHNQQACEIKKCTSCLKRREKSAEKVDRKKLGENKKQFLNKYNISDTRKEYSSYKEQKVQQRRFSIHTNQIQEPFNFVLQGNQDVSLNSSSVKNQNWLLQQQQLHQKANYGNFAQQQQQESESYLDKSWNMKVNSHVKALQQALAENSNGVSNNNSRFITLNDLNYSQIDHPSNKGNHNADTTSNYKSLNTTNVVDNSIILGNNQNNLSNIQSQQNSFLSNNNNNNFRYSKNLQQAQNSSNCENISNNSYQTKLYLEEEPKNLQNNALILNNMQLSGTSKFAGIDIKQFQDNFQSKENFEITGQELQKETFSRVLEHYESLIREKEKENEEKIKKYEQIIEEMHIENEKLDEYKQQLVIMNNDLAKELQNQQQKNKTLQDEDLVTKNKFQDQEVRLNQEIQAYQQQMQQLEKEKSFINKAFEYKNLECDSLKEEVLKQKQELQQLQQKVDQQELIISEQKFQKQQEIELINARQQELHRAYKSQFNTFFEKIQKIKVINDDYLMANKREFESVEKRFYEDSLITKPSCIQSTQGDDLETKNIKLEQENRQLIDKLNSKDEEINLYKDELTKSDQMNQKIIEIEQKKLKERYEIEIQNLNETVSLMKSNEAKLIEIISELEQNISQKEQEINSLKDGILQIQQTKQEMETATQQLKAKIDIVEEQENILEKKLIELSLSHQSSIECNQSNNLQSSRGQEIQNLLQKVHKLQQQNKTLNEELIEREKQVNILQHQNQQCQKELEELRSGLQEFEAEVQEMKRIYNESFEQEKQSIIQFYEQKLELQQNQITFFKEKEQSVVNAQSGQYCNTDVGESIKEDKKQLLNTLSDPNISTLKKNVMQNGLPPTNSKKSLVSFNNLNMIKQDSNLALNRKHNETFEETFEDGRGGSYLKLSNIVVNQGEQNNQKCNQEQKIENQCTFLEYMNKFTNEKGEMNSDDFSKEIFQLKEKELLQEIDNLNKKYYLQEQNTQLEISWIRKQTESTNYLDHTQYKEQLDSLQNQINQLKMIKQQLSAVSKEIDQRFEKNQLEEFAQELKQKQIEIQINEKEITQKLEQYASINEEFQLEFSKNINNLSETSEENLMINVQQKVNKTPSKTLSKTIIKKLNEIGSCQKENPSNYLFENQKEIQESLQNTV</sequence>
<dbReference type="GeneID" id="7822911"/>
<dbReference type="KEGG" id="tet:TTHERM_00622850"/>
<proteinExistence type="predicted"/>
<accession>Q240Z9</accession>
<evidence type="ECO:0000313" key="3">
    <source>
        <dbReference type="EMBL" id="EAS02265.3"/>
    </source>
</evidence>
<evidence type="ECO:0000256" key="2">
    <source>
        <dbReference type="SAM" id="MobiDB-lite"/>
    </source>
</evidence>
<feature type="region of interest" description="Disordered" evidence="2">
    <location>
        <begin position="277"/>
        <end position="297"/>
    </location>
</feature>
<dbReference type="RefSeq" id="XP_001022510.3">
    <property type="nucleotide sequence ID" value="XM_001022510.3"/>
</dbReference>
<feature type="coiled-coil region" evidence="1">
    <location>
        <begin position="110"/>
        <end position="144"/>
    </location>
</feature>
<keyword evidence="1" id="KW-0175">Coiled coil</keyword>
<name>Q240Z9_TETTS</name>
<feature type="coiled-coil region" evidence="1">
    <location>
        <begin position="677"/>
        <end position="831"/>
    </location>
</feature>
<evidence type="ECO:0000256" key="1">
    <source>
        <dbReference type="SAM" id="Coils"/>
    </source>
</evidence>
<dbReference type="InParanoid" id="Q240Z9"/>
<reference evidence="4" key="1">
    <citation type="journal article" date="2006" name="PLoS Biol.">
        <title>Macronuclear genome sequence of the ciliate Tetrahymena thermophila, a model eukaryote.</title>
        <authorList>
            <person name="Eisen J.A."/>
            <person name="Coyne R.S."/>
            <person name="Wu M."/>
            <person name="Wu D."/>
            <person name="Thiagarajan M."/>
            <person name="Wortman J.R."/>
            <person name="Badger J.H."/>
            <person name="Ren Q."/>
            <person name="Amedeo P."/>
            <person name="Jones K.M."/>
            <person name="Tallon L.J."/>
            <person name="Delcher A.L."/>
            <person name="Salzberg S.L."/>
            <person name="Silva J.C."/>
            <person name="Haas B.J."/>
            <person name="Majoros W.H."/>
            <person name="Farzad M."/>
            <person name="Carlton J.M."/>
            <person name="Smith R.K. Jr."/>
            <person name="Garg J."/>
            <person name="Pearlman R.E."/>
            <person name="Karrer K.M."/>
            <person name="Sun L."/>
            <person name="Manning G."/>
            <person name="Elde N.C."/>
            <person name="Turkewitz A.P."/>
            <person name="Asai D.J."/>
            <person name="Wilkes D.E."/>
            <person name="Wang Y."/>
            <person name="Cai H."/>
            <person name="Collins K."/>
            <person name="Stewart B.A."/>
            <person name="Lee S.R."/>
            <person name="Wilamowska K."/>
            <person name="Weinberg Z."/>
            <person name="Ruzzo W.L."/>
            <person name="Wloga D."/>
            <person name="Gaertig J."/>
            <person name="Frankel J."/>
            <person name="Tsao C.-C."/>
            <person name="Gorovsky M.A."/>
            <person name="Keeling P.J."/>
            <person name="Waller R.F."/>
            <person name="Patron N.J."/>
            <person name="Cherry J.M."/>
            <person name="Stover N.A."/>
            <person name="Krieger C.J."/>
            <person name="del Toro C."/>
            <person name="Ryder H.F."/>
            <person name="Williamson S.C."/>
            <person name="Barbeau R.A."/>
            <person name="Hamilton E.P."/>
            <person name="Orias E."/>
        </authorList>
    </citation>
    <scope>NUCLEOTIDE SEQUENCE [LARGE SCALE GENOMIC DNA]</scope>
    <source>
        <strain evidence="4">SB210</strain>
    </source>
</reference>
<feature type="compositionally biased region" description="Low complexity" evidence="2">
    <location>
        <begin position="282"/>
        <end position="297"/>
    </location>
</feature>
<protein>
    <submittedName>
        <fullName evidence="3">Uncharacterized protein</fullName>
    </submittedName>
</protein>
<dbReference type="EMBL" id="GG662540">
    <property type="protein sequence ID" value="EAS02265.3"/>
    <property type="molecule type" value="Genomic_DNA"/>
</dbReference>
<gene>
    <name evidence="3" type="ORF">TTHERM_00622850</name>
</gene>
<feature type="coiled-coil region" evidence="1">
    <location>
        <begin position="903"/>
        <end position="1040"/>
    </location>
</feature>
<evidence type="ECO:0000313" key="4">
    <source>
        <dbReference type="Proteomes" id="UP000009168"/>
    </source>
</evidence>
<keyword evidence="4" id="KW-1185">Reference proteome</keyword>
<feature type="coiled-coil region" evidence="1">
    <location>
        <begin position="1068"/>
        <end position="1163"/>
    </location>
</feature>
<dbReference type="Proteomes" id="UP000009168">
    <property type="component" value="Unassembled WGS sequence"/>
</dbReference>
<feature type="coiled-coil region" evidence="1">
    <location>
        <begin position="1309"/>
        <end position="1423"/>
    </location>
</feature>